<keyword evidence="6 8" id="KW-0413">Isomerase</keyword>
<keyword evidence="4 8" id="KW-0799">Topoisomerase</keyword>
<dbReference type="GO" id="GO:0005524">
    <property type="term" value="F:ATP binding"/>
    <property type="evidence" value="ECO:0007669"/>
    <property type="project" value="InterPro"/>
</dbReference>
<dbReference type="Pfam" id="PF03989">
    <property type="entry name" value="DNA_gyraseA_C"/>
    <property type="match status" value="6"/>
</dbReference>
<dbReference type="GO" id="GO:0034335">
    <property type="term" value="F:DNA negative supercoiling activity"/>
    <property type="evidence" value="ECO:0007669"/>
    <property type="project" value="UniProtKB-ARBA"/>
</dbReference>
<evidence type="ECO:0000256" key="1">
    <source>
        <dbReference type="ARBA" id="ARBA00000185"/>
    </source>
</evidence>
<feature type="active site" description="O-(5'-phospho-DNA)-tyrosine intermediate" evidence="8">
    <location>
        <position position="142"/>
    </location>
</feature>
<keyword evidence="5 8" id="KW-0238">DNA-binding</keyword>
<dbReference type="PANTHER" id="PTHR43493:SF5">
    <property type="entry name" value="DNA GYRASE SUBUNIT A, CHLOROPLASTIC_MITOCHONDRIAL"/>
    <property type="match status" value="1"/>
</dbReference>
<dbReference type="EMBL" id="JAOSIW010000007">
    <property type="protein sequence ID" value="MDO8054501.1"/>
    <property type="molecule type" value="Genomic_DNA"/>
</dbReference>
<dbReference type="EC" id="5.6.2.2" evidence="3"/>
<sequence>MILKKTKKNDSLNEEHSSLDSKINFNRVQVVDINEEVKKSFLSYAMSVIVRRALPDIRDGMKPVQRRILYIMNDLGLSNQERFKKAAAVVGAVMGRCHPHGDNSIYEAMVRMAQDFNYRYPLITGHGNFGSIDGDSAAAMRYTEARMSKIAIELIRNIEQETVDFIDTYDGNEKEPTVLPALFPNLLVNGSTGIAVGMATNIPPHNFKEVINALIAFINNKNIETQDLMKYLKGPDFPTGGEILGADNLKNIYNTGKGRIFIRSKTQIIQNDKNKNSIVITEIPFQIKKSSLIESIAFLAKEKIIDGITDLRDESNRQGIKLVIDLKRDVNPHVVLNNLYKNSQVQVSFNFNMIALVKGVPKLVNLKQMLKEFFDFRINVIQRQKQFELSKALKKQHLVKALIIALNDIDRVVRLIKSSSNSKMAQIQLMEKYQLDELQSKVILEMSLQKITNLEIEKIKQEDTELSLKISECQNIINSILLKEQILKQDLLNLQKNFQDGRRTVINMENQDLDIDKSSLIEKEKILITITHKGYIKRLNLDTYKKQNKGGKGVIGITMNRDDFVEHFAITSTHDYQLFFTNKGKVYQIKGYEIASYSRHAKGIPLVNLIPMAKGEFLTTLTSVTEFNKNKDYLVLVTKKGFIKRNRIQEYANIRSNGKIAFALKKDDEVLAVLKTSGQQDIILASSGGKSIRLKENSIRTTNRKSSGVIGMRMDKDEQIVGAAVVCHPEQDILVVTEFGYGKKTQASFYKPQQRGGKGVKTLKITDKKGHLVALKTIFPNEELILISQCGQVIRIEANKVSTTKSKNTEGNRLFKLKDDDKLLNLVVVQKQEDDDSIDEKSIIIN</sequence>
<dbReference type="FunFam" id="3.90.199.10:FF:000001">
    <property type="entry name" value="DNA gyrase subunit A"/>
    <property type="match status" value="1"/>
</dbReference>
<dbReference type="SUPFAM" id="SSF101904">
    <property type="entry name" value="GyrA/ParC C-terminal domain-like"/>
    <property type="match status" value="1"/>
</dbReference>
<dbReference type="InterPro" id="IPR006691">
    <property type="entry name" value="GyrA/parC_rep"/>
</dbReference>
<dbReference type="FunFam" id="3.30.1360.40:FF:000002">
    <property type="entry name" value="DNA gyrase subunit A"/>
    <property type="match status" value="1"/>
</dbReference>
<organism evidence="10 11">
    <name type="scientific">Candidatus Phytoplasma australasiaticum subsp. australasiaticum</name>
    <dbReference type="NCBI Taxonomy" id="2832407"/>
    <lineage>
        <taxon>Bacteria</taxon>
        <taxon>Bacillati</taxon>
        <taxon>Mycoplasmatota</taxon>
        <taxon>Mollicutes</taxon>
        <taxon>Acholeplasmatales</taxon>
        <taxon>Acholeplasmataceae</taxon>
        <taxon>Candidatus Phytoplasma</taxon>
        <taxon>16SrII (Peanut WB group)</taxon>
        <taxon>Candidatus Phytoplasma australasiaticum</taxon>
    </lineage>
</organism>
<dbReference type="FunFam" id="1.10.268.10:FF:000001">
    <property type="entry name" value="DNA gyrase subunit A"/>
    <property type="match status" value="1"/>
</dbReference>
<dbReference type="FunFam" id="2.120.10.90:FF:000005">
    <property type="entry name" value="DNA topoisomerase 4 subunit A"/>
    <property type="match status" value="1"/>
</dbReference>
<dbReference type="InterPro" id="IPR035516">
    <property type="entry name" value="Gyrase/topoIV_suA_C"/>
</dbReference>
<evidence type="ECO:0000259" key="9">
    <source>
        <dbReference type="PROSITE" id="PS52040"/>
    </source>
</evidence>
<proteinExistence type="inferred from homology"/>
<comment type="caution">
    <text evidence="10">The sequence shown here is derived from an EMBL/GenBank/DDBJ whole genome shotgun (WGS) entry which is preliminary data.</text>
</comment>
<dbReference type="RefSeq" id="WP_213680358.1">
    <property type="nucleotide sequence ID" value="NZ_JALQCT010000008.1"/>
</dbReference>
<dbReference type="PROSITE" id="PS52040">
    <property type="entry name" value="TOPO_IIA"/>
    <property type="match status" value="1"/>
</dbReference>
<dbReference type="Gene3D" id="3.30.1360.40">
    <property type="match status" value="1"/>
</dbReference>
<comment type="catalytic activity">
    <reaction evidence="1 8">
        <text>ATP-dependent breakage, passage and rejoining of double-stranded DNA.</text>
        <dbReference type="EC" id="5.6.2.2"/>
    </reaction>
</comment>
<evidence type="ECO:0000256" key="8">
    <source>
        <dbReference type="PROSITE-ProRule" id="PRU01384"/>
    </source>
</evidence>
<dbReference type="SMART" id="SM00434">
    <property type="entry name" value="TOP4c"/>
    <property type="match status" value="1"/>
</dbReference>
<dbReference type="NCBIfam" id="NF004044">
    <property type="entry name" value="PRK05561.1"/>
    <property type="match status" value="1"/>
</dbReference>
<gene>
    <name evidence="10" type="primary">gyrA</name>
    <name evidence="10" type="ORF">OC696_01295</name>
</gene>
<evidence type="ECO:0000256" key="6">
    <source>
        <dbReference type="ARBA" id="ARBA00023235"/>
    </source>
</evidence>
<dbReference type="InterPro" id="IPR013760">
    <property type="entry name" value="Topo_IIA-like_dom_sf"/>
</dbReference>
<dbReference type="GO" id="GO:0006265">
    <property type="term" value="P:DNA topological change"/>
    <property type="evidence" value="ECO:0007669"/>
    <property type="project" value="UniProtKB-UniRule"/>
</dbReference>
<comment type="similarity">
    <text evidence="2">Belongs to the type II topoisomerase GyrA/ParC subunit family.</text>
</comment>
<comment type="subunit">
    <text evidence="7">Heterotetramer composed of ParC and ParE.</text>
</comment>
<evidence type="ECO:0000256" key="3">
    <source>
        <dbReference type="ARBA" id="ARBA00012895"/>
    </source>
</evidence>
<dbReference type="CDD" id="cd00187">
    <property type="entry name" value="TOP4c"/>
    <property type="match status" value="1"/>
</dbReference>
<dbReference type="InterPro" id="IPR013758">
    <property type="entry name" value="Topo_IIA_A/C_ab"/>
</dbReference>
<dbReference type="NCBIfam" id="TIGR01063">
    <property type="entry name" value="gyrA"/>
    <property type="match status" value="1"/>
</dbReference>
<dbReference type="Proteomes" id="UP001170651">
    <property type="component" value="Unassembled WGS sequence"/>
</dbReference>
<dbReference type="NCBIfam" id="NF004043">
    <property type="entry name" value="PRK05560.1"/>
    <property type="match status" value="1"/>
</dbReference>
<dbReference type="AlphaFoldDB" id="A0AAP4X8A4"/>
<dbReference type="InterPro" id="IPR013757">
    <property type="entry name" value="Topo_IIA_A_a_sf"/>
</dbReference>
<protein>
    <recommendedName>
        <fullName evidence="3">DNA topoisomerase (ATP-hydrolyzing)</fullName>
        <ecNumber evidence="3">5.6.2.2</ecNumber>
    </recommendedName>
</protein>
<dbReference type="InterPro" id="IPR050220">
    <property type="entry name" value="Type_II_DNA_Topoisomerases"/>
</dbReference>
<dbReference type="Gene3D" id="3.90.199.10">
    <property type="entry name" value="Topoisomerase II, domain 5"/>
    <property type="match status" value="1"/>
</dbReference>
<dbReference type="GO" id="GO:0009330">
    <property type="term" value="C:DNA topoisomerase type II (double strand cut, ATP-hydrolyzing) complex"/>
    <property type="evidence" value="ECO:0007669"/>
    <property type="project" value="TreeGrafter"/>
</dbReference>
<evidence type="ECO:0000256" key="2">
    <source>
        <dbReference type="ARBA" id="ARBA00008263"/>
    </source>
</evidence>
<dbReference type="Gene3D" id="2.120.10.90">
    <property type="entry name" value="DNA gyrase/topoisomerase IV, subunit A, C-terminal"/>
    <property type="match status" value="1"/>
</dbReference>
<evidence type="ECO:0000313" key="10">
    <source>
        <dbReference type="EMBL" id="MDO8054501.1"/>
    </source>
</evidence>
<accession>A0AAP4X8A4</accession>
<evidence type="ECO:0000256" key="5">
    <source>
        <dbReference type="ARBA" id="ARBA00023125"/>
    </source>
</evidence>
<evidence type="ECO:0000313" key="11">
    <source>
        <dbReference type="Proteomes" id="UP001170651"/>
    </source>
</evidence>
<dbReference type="InterPro" id="IPR002205">
    <property type="entry name" value="Topo_IIA_dom_A"/>
</dbReference>
<dbReference type="Gene3D" id="1.10.268.10">
    <property type="entry name" value="Topoisomerase, domain 3"/>
    <property type="match status" value="1"/>
</dbReference>
<evidence type="ECO:0000256" key="4">
    <source>
        <dbReference type="ARBA" id="ARBA00023029"/>
    </source>
</evidence>
<dbReference type="PANTHER" id="PTHR43493">
    <property type="entry name" value="DNA GYRASE/TOPOISOMERASE SUBUNIT A"/>
    <property type="match status" value="1"/>
</dbReference>
<feature type="domain" description="Topo IIA-type catalytic" evidence="9">
    <location>
        <begin position="54"/>
        <end position="520"/>
    </location>
</feature>
<dbReference type="Pfam" id="PF00521">
    <property type="entry name" value="DNA_topoisoIV"/>
    <property type="match status" value="1"/>
</dbReference>
<dbReference type="GO" id="GO:0005737">
    <property type="term" value="C:cytoplasm"/>
    <property type="evidence" value="ECO:0007669"/>
    <property type="project" value="TreeGrafter"/>
</dbReference>
<reference evidence="10 11" key="1">
    <citation type="journal article" date="2023" name="Int. J. Syst. Evol. Microbiol.">
        <title>The observation of taxonomic boundaries for the 16SrII and 16SrXXV phytoplasmas using genome-based delimitation.</title>
        <authorList>
            <person name="Rodrigues Jardim B."/>
            <person name="Tran-Nguyen L.T.T."/>
            <person name="Gambley C."/>
            <person name="Al-Sadi A.M."/>
            <person name="Al-Subhi A.M."/>
            <person name="Foissac X."/>
            <person name="Salar P."/>
            <person name="Cai H."/>
            <person name="Yang J.Y."/>
            <person name="Davis R."/>
            <person name="Jones L."/>
            <person name="Rodoni B."/>
            <person name="Constable F.E."/>
        </authorList>
    </citation>
    <scope>NUCLEOTIDE SEQUENCE [LARGE SCALE GENOMIC DNA]</scope>
    <source>
        <strain evidence="10">BAWM-OMN-P26</strain>
    </source>
</reference>
<dbReference type="GO" id="GO:0003677">
    <property type="term" value="F:DNA binding"/>
    <property type="evidence" value="ECO:0007669"/>
    <property type="project" value="UniProtKB-UniRule"/>
</dbReference>
<name>A0AAP4X8A4_9MOLU</name>
<dbReference type="SUPFAM" id="SSF56719">
    <property type="entry name" value="Type II DNA topoisomerase"/>
    <property type="match status" value="1"/>
</dbReference>
<evidence type="ECO:0000256" key="7">
    <source>
        <dbReference type="ARBA" id="ARBA00063644"/>
    </source>
</evidence>
<keyword evidence="11" id="KW-1185">Reference proteome</keyword>